<keyword evidence="2" id="KW-1283">Bacterial microcompartment</keyword>
<dbReference type="STRING" id="493475.GARC_5326"/>
<feature type="domain" description="BMC" evidence="4">
    <location>
        <begin position="4"/>
        <end position="88"/>
    </location>
</feature>
<evidence type="ECO:0000313" key="5">
    <source>
        <dbReference type="EMBL" id="GAC22261.1"/>
    </source>
</evidence>
<dbReference type="AlphaFoldDB" id="K6YE75"/>
<dbReference type="PANTHER" id="PTHR33941">
    <property type="entry name" value="PROPANEDIOL UTILIZATION PROTEIN PDUA"/>
    <property type="match status" value="1"/>
</dbReference>
<dbReference type="InterPro" id="IPR044872">
    <property type="entry name" value="CcmK/CsoS1_BMC"/>
</dbReference>
<keyword evidence="6" id="KW-1185">Reference proteome</keyword>
<dbReference type="PROSITE" id="PS51930">
    <property type="entry name" value="BMC_2"/>
    <property type="match status" value="1"/>
</dbReference>
<reference evidence="5 6" key="1">
    <citation type="journal article" date="2017" name="Antonie Van Leeuwenhoek">
        <title>Rhizobium rhizosphaerae sp. nov., a novel species isolated from rice rhizosphere.</title>
        <authorList>
            <person name="Zhao J.J."/>
            <person name="Zhang J."/>
            <person name="Zhang R.J."/>
            <person name="Zhang C.W."/>
            <person name="Yin H.Q."/>
            <person name="Zhang X.X."/>
        </authorList>
    </citation>
    <scope>NUCLEOTIDE SEQUENCE [LARGE SCALE GENOMIC DNA]</scope>
    <source>
        <strain evidence="5 6">BSs20135</strain>
    </source>
</reference>
<evidence type="ECO:0000256" key="3">
    <source>
        <dbReference type="PROSITE-ProRule" id="PRU01278"/>
    </source>
</evidence>
<comment type="similarity">
    <text evidence="3">Belongs to the bacterial microcompartments protein family.</text>
</comment>
<evidence type="ECO:0000259" key="4">
    <source>
        <dbReference type="PROSITE" id="PS51930"/>
    </source>
</evidence>
<comment type="subcellular location">
    <subcellularLocation>
        <location evidence="1">Bacterial microcompartment</location>
    </subcellularLocation>
</comment>
<dbReference type="GO" id="GO:0031469">
    <property type="term" value="C:bacterial microcompartment"/>
    <property type="evidence" value="ECO:0007669"/>
    <property type="project" value="UniProtKB-SubCell"/>
</dbReference>
<dbReference type="RefSeq" id="WP_007625951.1">
    <property type="nucleotide sequence ID" value="NZ_BAEO01000072.1"/>
</dbReference>
<dbReference type="EMBL" id="BAEO01000072">
    <property type="protein sequence ID" value="GAC22261.1"/>
    <property type="molecule type" value="Genomic_DNA"/>
</dbReference>
<protein>
    <submittedName>
        <fullName evidence="5">Carbon dioxide-concentrating mechanism protein CcmK</fullName>
    </submittedName>
</protein>
<dbReference type="eggNOG" id="COG4577">
    <property type="taxonomic scope" value="Bacteria"/>
</dbReference>
<dbReference type="InterPro" id="IPR000249">
    <property type="entry name" value="BMC_dom"/>
</dbReference>
<evidence type="ECO:0000256" key="1">
    <source>
        <dbReference type="ARBA" id="ARBA00024322"/>
    </source>
</evidence>
<dbReference type="SUPFAM" id="SSF143414">
    <property type="entry name" value="CcmK-like"/>
    <property type="match status" value="1"/>
</dbReference>
<dbReference type="PANTHER" id="PTHR33941:SF11">
    <property type="entry name" value="BACTERIAL MICROCOMPARTMENT SHELL PROTEIN PDUJ"/>
    <property type="match status" value="1"/>
</dbReference>
<dbReference type="InterPro" id="IPR050575">
    <property type="entry name" value="BMC_shell"/>
</dbReference>
<evidence type="ECO:0000313" key="6">
    <source>
        <dbReference type="Proteomes" id="UP000006327"/>
    </source>
</evidence>
<gene>
    <name evidence="5" type="primary">ccmK</name>
    <name evidence="5" type="ORF">GARC_5326</name>
</gene>
<dbReference type="Gene3D" id="3.30.70.1710">
    <property type="match status" value="1"/>
</dbReference>
<evidence type="ECO:0000256" key="2">
    <source>
        <dbReference type="ARBA" id="ARBA00024446"/>
    </source>
</evidence>
<dbReference type="OrthoDB" id="9812608at2"/>
<accession>K6YE75</accession>
<sequence length="104" mass="10853">MEASLGIIETKGLIASIEAADAMLKSAYVKLLQRSQPGAGLTLILCIGELGDCQVAVAAGAAAAKRVGILYCEHIIARPSEDLDEWLAQTGYTSSFNKSISGLI</sequence>
<dbReference type="Pfam" id="PF00936">
    <property type="entry name" value="BMC"/>
    <property type="match status" value="1"/>
</dbReference>
<name>K6YE75_9ALTE</name>
<organism evidence="5 6">
    <name type="scientific">Paraglaciecola arctica BSs20135</name>
    <dbReference type="NCBI Taxonomy" id="493475"/>
    <lineage>
        <taxon>Bacteria</taxon>
        <taxon>Pseudomonadati</taxon>
        <taxon>Pseudomonadota</taxon>
        <taxon>Gammaproteobacteria</taxon>
        <taxon>Alteromonadales</taxon>
        <taxon>Alteromonadaceae</taxon>
        <taxon>Paraglaciecola</taxon>
    </lineage>
</organism>
<dbReference type="CDD" id="cd07045">
    <property type="entry name" value="BMC_CcmK_like"/>
    <property type="match status" value="1"/>
</dbReference>
<dbReference type="SMART" id="SM00877">
    <property type="entry name" value="BMC"/>
    <property type="match status" value="1"/>
</dbReference>
<proteinExistence type="inferred from homology"/>
<dbReference type="InterPro" id="IPR037233">
    <property type="entry name" value="CcmK-like_sf"/>
</dbReference>
<comment type="caution">
    <text evidence="5">The sequence shown here is derived from an EMBL/GenBank/DDBJ whole genome shotgun (WGS) entry which is preliminary data.</text>
</comment>
<dbReference type="Proteomes" id="UP000006327">
    <property type="component" value="Unassembled WGS sequence"/>
</dbReference>